<dbReference type="Gene3D" id="3.90.180.10">
    <property type="entry name" value="Medium-chain alcohol dehydrogenases, catalytic domain"/>
    <property type="match status" value="1"/>
</dbReference>
<dbReference type="PANTHER" id="PTHR44013">
    <property type="entry name" value="ZINC-TYPE ALCOHOL DEHYDROGENASE-LIKE PROTEIN C16A3.02C"/>
    <property type="match status" value="1"/>
</dbReference>
<evidence type="ECO:0000313" key="3">
    <source>
        <dbReference type="WBParaSite" id="PTRK_0000050600.1"/>
    </source>
</evidence>
<dbReference type="SUPFAM" id="SSF51735">
    <property type="entry name" value="NAD(P)-binding Rossmann-fold domains"/>
    <property type="match status" value="1"/>
</dbReference>
<keyword evidence="2" id="KW-1185">Reference proteome</keyword>
<evidence type="ECO:0000259" key="1">
    <source>
        <dbReference type="SMART" id="SM00829"/>
    </source>
</evidence>
<dbReference type="Pfam" id="PF00107">
    <property type="entry name" value="ADH_zinc_N"/>
    <property type="match status" value="1"/>
</dbReference>
<dbReference type="SUPFAM" id="SSF50129">
    <property type="entry name" value="GroES-like"/>
    <property type="match status" value="1"/>
</dbReference>
<reference evidence="3" key="1">
    <citation type="submission" date="2017-02" db="UniProtKB">
        <authorList>
            <consortium name="WormBaseParasite"/>
        </authorList>
    </citation>
    <scope>IDENTIFICATION</scope>
</reference>
<dbReference type="GO" id="GO:0016491">
    <property type="term" value="F:oxidoreductase activity"/>
    <property type="evidence" value="ECO:0007669"/>
    <property type="project" value="InterPro"/>
</dbReference>
<dbReference type="Proteomes" id="UP000038045">
    <property type="component" value="Unplaced"/>
</dbReference>
<dbReference type="InterPro" id="IPR020843">
    <property type="entry name" value="ER"/>
</dbReference>
<dbReference type="SMART" id="SM00829">
    <property type="entry name" value="PKS_ER"/>
    <property type="match status" value="1"/>
</dbReference>
<dbReference type="InterPro" id="IPR011032">
    <property type="entry name" value="GroES-like_sf"/>
</dbReference>
<dbReference type="CDD" id="cd05289">
    <property type="entry name" value="MDR_like_2"/>
    <property type="match status" value="1"/>
</dbReference>
<dbReference type="InterPro" id="IPR013149">
    <property type="entry name" value="ADH-like_C"/>
</dbReference>
<dbReference type="InterPro" id="IPR052733">
    <property type="entry name" value="Chloroplast_QOR"/>
</dbReference>
<accession>A0A0N4Z1D4</accession>
<dbReference type="InterPro" id="IPR036291">
    <property type="entry name" value="NAD(P)-bd_dom_sf"/>
</dbReference>
<dbReference type="STRING" id="131310.A0A0N4Z1D4"/>
<protein>
    <submittedName>
        <fullName evidence="3">PKS_ER domain-containing protein</fullName>
    </submittedName>
</protein>
<dbReference type="AlphaFoldDB" id="A0A0N4Z1D4"/>
<proteinExistence type="predicted"/>
<dbReference type="PANTHER" id="PTHR44013:SF1">
    <property type="entry name" value="ZINC-TYPE ALCOHOL DEHYDROGENASE-LIKE PROTEIN C16A3.02C"/>
    <property type="match status" value="1"/>
</dbReference>
<organism evidence="2 3">
    <name type="scientific">Parastrongyloides trichosuri</name>
    <name type="common">Possum-specific nematode worm</name>
    <dbReference type="NCBI Taxonomy" id="131310"/>
    <lineage>
        <taxon>Eukaryota</taxon>
        <taxon>Metazoa</taxon>
        <taxon>Ecdysozoa</taxon>
        <taxon>Nematoda</taxon>
        <taxon>Chromadorea</taxon>
        <taxon>Rhabditida</taxon>
        <taxon>Tylenchina</taxon>
        <taxon>Panagrolaimomorpha</taxon>
        <taxon>Strongyloidoidea</taxon>
        <taxon>Strongyloididae</taxon>
        <taxon>Parastrongyloides</taxon>
    </lineage>
</organism>
<dbReference type="InterPro" id="IPR013154">
    <property type="entry name" value="ADH-like_N"/>
</dbReference>
<dbReference type="WBParaSite" id="PTRK_0000050600.1">
    <property type="protein sequence ID" value="PTRK_0000050600.1"/>
    <property type="gene ID" value="PTRK_0000050600"/>
</dbReference>
<evidence type="ECO:0000313" key="2">
    <source>
        <dbReference type="Proteomes" id="UP000038045"/>
    </source>
</evidence>
<feature type="domain" description="Enoyl reductase (ER)" evidence="1">
    <location>
        <begin position="11"/>
        <end position="310"/>
    </location>
</feature>
<sequence length="312" mass="31644">MSHAIQYTQLGGPEVLTLAEVPFPDPAAGMVTVRVEAAGVNPIDWKLRSGLRATEPFDGPRGTGSDGAGTIAAVGEGVDGFRVGDPVAFCNASGAYATDVVVNAAHVFARPAGVSAAAGASLGVPAGTAYQVVRSLAITADDVVLVHAGSGSVGQFAIQFARLMGARVIATASARRASTVTALGATAIEYGTGLTERLRGLGVEITAVIDCAGTDEAIDTSLALVADRTRIVTIVRGKEAAGWGIRAFMGGSPHPMTAQQLAWRVEAMPVSLALMAAGALTVEIGENYPLSRAAHAQADSEAGRDGKLIVTP</sequence>
<dbReference type="Pfam" id="PF08240">
    <property type="entry name" value="ADH_N"/>
    <property type="match status" value="1"/>
</dbReference>
<dbReference type="Gene3D" id="3.40.50.720">
    <property type="entry name" value="NAD(P)-binding Rossmann-like Domain"/>
    <property type="match status" value="1"/>
</dbReference>
<name>A0A0N4Z1D4_PARTI</name>